<dbReference type="Pfam" id="PF07685">
    <property type="entry name" value="GATase_3"/>
    <property type="match status" value="1"/>
</dbReference>
<dbReference type="NCBIfam" id="TIGR00379">
    <property type="entry name" value="cobB"/>
    <property type="match status" value="1"/>
</dbReference>
<proteinExistence type="inferred from homology"/>
<evidence type="ECO:0000313" key="10">
    <source>
        <dbReference type="EMBL" id="UXE63119.1"/>
    </source>
</evidence>
<feature type="domain" description="CobQ/CobB/MinD/ParA nucleotide binding" evidence="8">
    <location>
        <begin position="3"/>
        <end position="190"/>
    </location>
</feature>
<dbReference type="InterPro" id="IPR002586">
    <property type="entry name" value="CobQ/CobB/MinD/ParA_Nub-bd_dom"/>
</dbReference>
<dbReference type="InterPro" id="IPR011698">
    <property type="entry name" value="GATase_3"/>
</dbReference>
<dbReference type="InterPro" id="IPR029062">
    <property type="entry name" value="Class_I_gatase-like"/>
</dbReference>
<evidence type="ECO:0000259" key="8">
    <source>
        <dbReference type="Pfam" id="PF01656"/>
    </source>
</evidence>
<dbReference type="GO" id="GO:0009236">
    <property type="term" value="P:cobalamin biosynthetic process"/>
    <property type="evidence" value="ECO:0007669"/>
    <property type="project" value="UniProtKB-UniRule"/>
</dbReference>
<comment type="domain">
    <text evidence="7">Comprises of two domains. The C-terminal domain contains the binding site for glutamine and catalyzes the hydrolysis of this substrate to glutamate and ammonia. The N-terminal domain is anticipated to bind ATP and cobyrinate and catalyzes the ultimate synthesis of the diamide product. The ammonia produced via the glutaminase domain is probably translocated to the adjacent domain via a molecular tunnel, where it reacts with an activated intermediate.</text>
</comment>
<dbReference type="AlphaFoldDB" id="A0A977L035"/>
<dbReference type="HAMAP" id="MF_00027">
    <property type="entry name" value="CobB_CbiA"/>
    <property type="match status" value="1"/>
</dbReference>
<feature type="domain" description="CobB/CobQ-like glutamine amidotransferase" evidence="9">
    <location>
        <begin position="250"/>
        <end position="440"/>
    </location>
</feature>
<keyword evidence="6 7" id="KW-0315">Glutamine amidotransferase</keyword>
<dbReference type="PANTHER" id="PTHR43873:SF1">
    <property type="entry name" value="COBYRINATE A,C-DIAMIDE SYNTHASE"/>
    <property type="match status" value="1"/>
</dbReference>
<evidence type="ECO:0000256" key="6">
    <source>
        <dbReference type="ARBA" id="ARBA00022962"/>
    </source>
</evidence>
<dbReference type="CDD" id="cd03130">
    <property type="entry name" value="GATase1_CobB"/>
    <property type="match status" value="1"/>
</dbReference>
<evidence type="ECO:0000256" key="5">
    <source>
        <dbReference type="ARBA" id="ARBA00022842"/>
    </source>
</evidence>
<dbReference type="Gene3D" id="3.40.50.880">
    <property type="match status" value="1"/>
</dbReference>
<dbReference type="GO" id="GO:0005524">
    <property type="term" value="F:ATP binding"/>
    <property type="evidence" value="ECO:0007669"/>
    <property type="project" value="UniProtKB-UniRule"/>
</dbReference>
<sequence>MTLIIAGERSGVGKTTITLAILAFLAQKQAKVQSYKVGPDYIDPMFHTAVTGRPCRNLDPVLTSESYVQACYARHCQTVDYALIEGVMGLFDGIPFEECSDFASTAHIARLLKLPVLLVIDCARLSGSVAAIASGYQHLDPEVSIIGVILNRVGSDRHLFLLRQALEPINLPILGVLDRSDQLTIPDRHLGLIPTDELSQLNQLFAQLATLAAQSFNWEKLLPLLSPSPRPPVPPSPPLPFLPFLPSSPRIAIARDRVFNFYYPDNLDLLTVNGAELVFWSPLEESKLPENIHGLYLGGGFPEMYAETLSANFPLRQQLRAAILAGLPTYAECGGLMYLCQFLIDFGGKVWPMVGILPTQTVMGQKLTLGYRQAIALNGPFLSPGNTLRGHEFHRSNLSIQSESPLFSLQGLLPSDSPKIEGWHHYQLHASYLHLHFGANSQFLKNFLQSCLAFSKKLR</sequence>
<dbReference type="Pfam" id="PF01656">
    <property type="entry name" value="CbiA"/>
    <property type="match status" value="1"/>
</dbReference>
<keyword evidence="4 7" id="KW-0067">ATP-binding</keyword>
<dbReference type="InterPro" id="IPR004484">
    <property type="entry name" value="CbiA/CobB_synth"/>
</dbReference>
<dbReference type="NCBIfam" id="NF002204">
    <property type="entry name" value="PRK01077.1"/>
    <property type="match status" value="1"/>
</dbReference>
<feature type="site" description="Increases nucleophilicity of active site Cys" evidence="7">
    <location>
        <position position="434"/>
    </location>
</feature>
<dbReference type="Gene3D" id="3.40.50.300">
    <property type="entry name" value="P-loop containing nucleotide triphosphate hydrolases"/>
    <property type="match status" value="1"/>
</dbReference>
<dbReference type="GO" id="GO:0042242">
    <property type="term" value="F:cobyrinic acid a,c-diamide synthase activity"/>
    <property type="evidence" value="ECO:0007669"/>
    <property type="project" value="UniProtKB-UniRule"/>
</dbReference>
<comment type="miscellaneous">
    <text evidence="7">The a and c carboxylates of cobyrinate are activated for nucleophilic attack via formation of a phosphorylated intermediate by ATP. CbiA catalyzes first the amidation of the c-carboxylate, and then that of the a-carboxylate.</text>
</comment>
<dbReference type="SUPFAM" id="SSF52317">
    <property type="entry name" value="Class I glutamine amidotransferase-like"/>
    <property type="match status" value="1"/>
</dbReference>
<dbReference type="EC" id="6.3.5.11" evidence="7"/>
<evidence type="ECO:0000256" key="3">
    <source>
        <dbReference type="ARBA" id="ARBA00022741"/>
    </source>
</evidence>
<evidence type="ECO:0000256" key="4">
    <source>
        <dbReference type="ARBA" id="ARBA00022840"/>
    </source>
</evidence>
<dbReference type="CDD" id="cd05388">
    <property type="entry name" value="CobB_N"/>
    <property type="match status" value="1"/>
</dbReference>
<dbReference type="EMBL" id="CP073041">
    <property type="protein sequence ID" value="UXE63119.1"/>
    <property type="molecule type" value="Genomic_DNA"/>
</dbReference>
<accession>A0A977L035</accession>
<comment type="pathway">
    <text evidence="7">Cofactor biosynthesis; adenosylcobalamin biosynthesis; cob(II)yrinate a,c-diamide from sirohydrochlorin (anaerobic route): step 10/10.</text>
</comment>
<comment type="cofactor">
    <cofactor evidence="1 7">
        <name>Mg(2+)</name>
        <dbReference type="ChEBI" id="CHEBI:18420"/>
    </cofactor>
</comment>
<evidence type="ECO:0000256" key="1">
    <source>
        <dbReference type="ARBA" id="ARBA00001946"/>
    </source>
</evidence>
<dbReference type="PROSITE" id="PS51274">
    <property type="entry name" value="GATASE_COBBQ"/>
    <property type="match status" value="1"/>
</dbReference>
<comment type="catalytic activity">
    <reaction evidence="7">
        <text>cob(II)yrinate + 2 L-glutamine + 2 ATP + 2 H2O = cob(II)yrinate a,c diamide + 2 L-glutamate + 2 ADP + 2 phosphate + 2 H(+)</text>
        <dbReference type="Rhea" id="RHEA:26289"/>
        <dbReference type="ChEBI" id="CHEBI:15377"/>
        <dbReference type="ChEBI" id="CHEBI:15378"/>
        <dbReference type="ChEBI" id="CHEBI:29985"/>
        <dbReference type="ChEBI" id="CHEBI:30616"/>
        <dbReference type="ChEBI" id="CHEBI:43474"/>
        <dbReference type="ChEBI" id="CHEBI:58359"/>
        <dbReference type="ChEBI" id="CHEBI:58537"/>
        <dbReference type="ChEBI" id="CHEBI:58894"/>
        <dbReference type="ChEBI" id="CHEBI:456216"/>
        <dbReference type="EC" id="6.3.5.11"/>
    </reaction>
</comment>
<reference evidence="10" key="1">
    <citation type="submission" date="2021-04" db="EMBL/GenBank/DDBJ databases">
        <title>Genome sequence of Woronichinia naegeliana from Washington state freshwater lake bloom.</title>
        <authorList>
            <person name="Dreher T.W."/>
        </authorList>
    </citation>
    <scope>NUCLEOTIDE SEQUENCE</scope>
    <source>
        <strain evidence="10">WA131</strain>
    </source>
</reference>
<dbReference type="KEGG" id="wna:KA717_10895"/>
<keyword evidence="7" id="KW-0169">Cobalamin biosynthesis</keyword>
<evidence type="ECO:0000256" key="7">
    <source>
        <dbReference type="HAMAP-Rule" id="MF_00027"/>
    </source>
</evidence>
<keyword evidence="3 7" id="KW-0547">Nucleotide-binding</keyword>
<evidence type="ECO:0000259" key="9">
    <source>
        <dbReference type="Pfam" id="PF07685"/>
    </source>
</evidence>
<keyword evidence="2 7" id="KW-0436">Ligase</keyword>
<name>A0A977L035_9CYAN</name>
<dbReference type="PANTHER" id="PTHR43873">
    <property type="entry name" value="COBYRINATE A,C-DIAMIDE SYNTHASE"/>
    <property type="match status" value="1"/>
</dbReference>
<feature type="active site" description="Nucleophile" evidence="7">
    <location>
        <position position="333"/>
    </location>
</feature>
<dbReference type="Proteomes" id="UP001065613">
    <property type="component" value="Chromosome"/>
</dbReference>
<organism evidence="10">
    <name type="scientific">Woronichinia naegeliana WA131</name>
    <dbReference type="NCBI Taxonomy" id="2824559"/>
    <lineage>
        <taxon>Bacteria</taxon>
        <taxon>Bacillati</taxon>
        <taxon>Cyanobacteriota</taxon>
        <taxon>Cyanophyceae</taxon>
        <taxon>Synechococcales</taxon>
        <taxon>Coelosphaeriaceae</taxon>
        <taxon>Woronichinia</taxon>
    </lineage>
</organism>
<dbReference type="InterPro" id="IPR027417">
    <property type="entry name" value="P-loop_NTPase"/>
</dbReference>
<dbReference type="SUPFAM" id="SSF52540">
    <property type="entry name" value="P-loop containing nucleoside triphosphate hydrolases"/>
    <property type="match status" value="1"/>
</dbReference>
<gene>
    <name evidence="7" type="primary">cbiA</name>
    <name evidence="10" type="ORF">KA717_10895</name>
</gene>
<protein>
    <recommendedName>
        <fullName evidence="7">Cobyrinate a,c-diamide synthase</fullName>
        <ecNumber evidence="7">6.3.5.11</ecNumber>
    </recommendedName>
    <alternativeName>
        <fullName evidence="7">Cobyrinic acid a,c-diamide synthetase</fullName>
    </alternativeName>
</protein>
<keyword evidence="5 7" id="KW-0460">Magnesium</keyword>
<comment type="similarity">
    <text evidence="7">Belongs to the CobB/CbiA family.</text>
</comment>
<comment type="function">
    <text evidence="7">Catalyzes the ATP-dependent amidation of the two carboxylate groups at positions a and c of cobyrinate, using either L-glutamine or ammonia as the nitrogen source.</text>
</comment>
<evidence type="ECO:0000256" key="2">
    <source>
        <dbReference type="ARBA" id="ARBA00022598"/>
    </source>
</evidence>